<dbReference type="Gene3D" id="3.20.20.140">
    <property type="entry name" value="Metal-dependent hydrolases"/>
    <property type="match status" value="1"/>
</dbReference>
<feature type="binding site" evidence="1">
    <location>
        <position position="183"/>
    </location>
    <ligand>
        <name>Zn(2+)</name>
        <dbReference type="ChEBI" id="CHEBI:29105"/>
        <label>2</label>
    </ligand>
</feature>
<dbReference type="EC" id="3.5.2.3" evidence="5"/>
<evidence type="ECO:0000313" key="5">
    <source>
        <dbReference type="EMBL" id="MDG6192967.1"/>
    </source>
</evidence>
<dbReference type="InterPro" id="IPR011059">
    <property type="entry name" value="Metal-dep_hydrolase_composite"/>
</dbReference>
<dbReference type="SUPFAM" id="SSF51338">
    <property type="entry name" value="Composite domain of metallo-dependent hydrolases"/>
    <property type="match status" value="1"/>
</dbReference>
<dbReference type="InterPro" id="IPR032466">
    <property type="entry name" value="Metal_Hydrolase"/>
</dbReference>
<feature type="site" description="Transition state stabilizer" evidence="3">
    <location>
        <position position="152"/>
    </location>
</feature>
<dbReference type="AlphaFoldDB" id="A0A9X4P7J6"/>
<comment type="caution">
    <text evidence="5">The sequence shown here is derived from an EMBL/GenBank/DDBJ whole genome shotgun (WGS) entry which is preliminary data.</text>
</comment>
<evidence type="ECO:0000259" key="4">
    <source>
        <dbReference type="Pfam" id="PF01979"/>
    </source>
</evidence>
<dbReference type="RefSeq" id="WP_279362708.1">
    <property type="nucleotide sequence ID" value="NZ_JAMWGA010000001.1"/>
</dbReference>
<evidence type="ECO:0000256" key="3">
    <source>
        <dbReference type="PIRSR" id="PIRSR039004-3"/>
    </source>
</evidence>
<keyword evidence="5" id="KW-0378">Hydrolase</keyword>
<keyword evidence="1" id="KW-0479">Metal-binding</keyword>
<dbReference type="SUPFAM" id="SSF51556">
    <property type="entry name" value="Metallo-dependent hydrolases"/>
    <property type="match status" value="1"/>
</dbReference>
<dbReference type="GO" id="GO:0046872">
    <property type="term" value="F:metal ion binding"/>
    <property type="evidence" value="ECO:0007669"/>
    <property type="project" value="UniProtKB-KW"/>
</dbReference>
<reference evidence="5" key="1">
    <citation type="submission" date="2022-06" db="EMBL/GenBank/DDBJ databases">
        <title>Lactococcus from bovine mastitis in China.</title>
        <authorList>
            <person name="Lin Y."/>
            <person name="Han B."/>
        </authorList>
    </citation>
    <scope>NUCLEOTIDE SEQUENCE</scope>
    <source>
        <strain evidence="5">Hebei-B-39</strain>
    </source>
</reference>
<dbReference type="Proteomes" id="UP001153203">
    <property type="component" value="Unassembled WGS sequence"/>
</dbReference>
<feature type="binding site" description="via carbamate group" evidence="1">
    <location>
        <position position="150"/>
    </location>
    <ligand>
        <name>Zn(2+)</name>
        <dbReference type="ChEBI" id="CHEBI:29105"/>
        <label>1</label>
    </ligand>
</feature>
<dbReference type="NCBIfam" id="NF006689">
    <property type="entry name" value="PRK09237.1"/>
    <property type="match status" value="1"/>
</dbReference>
<dbReference type="InterPro" id="IPR020043">
    <property type="entry name" value="Deacetylase_Atu3266-like"/>
</dbReference>
<accession>A0A9X4P7J6</accession>
<protein>
    <submittedName>
        <fullName evidence="5">Amidohydrolase/deacetylase family metallohydrolase</fullName>
        <ecNumber evidence="5">3.5.2.3</ecNumber>
    </submittedName>
</protein>
<feature type="binding site" description="via carbamate group" evidence="1">
    <location>
        <position position="150"/>
    </location>
    <ligand>
        <name>Zn(2+)</name>
        <dbReference type="ChEBI" id="CHEBI:29105"/>
        <label>2</label>
    </ligand>
</feature>
<dbReference type="PANTHER" id="PTHR42717:SF1">
    <property type="entry name" value="IMIDAZOLONEPROPIONASE AND RELATED AMIDOHYDROLASES"/>
    <property type="match status" value="1"/>
</dbReference>
<feature type="binding site" evidence="1">
    <location>
        <position position="58"/>
    </location>
    <ligand>
        <name>Zn(2+)</name>
        <dbReference type="ChEBI" id="CHEBI:29105"/>
        <label>1</label>
    </ligand>
</feature>
<feature type="binding site" evidence="1">
    <location>
        <position position="266"/>
    </location>
    <ligand>
        <name>Zn(2+)</name>
        <dbReference type="ChEBI" id="CHEBI:29105"/>
        <label>1</label>
    </ligand>
</feature>
<organism evidence="5 6">
    <name type="scientific">Lactococcus formosensis</name>
    <dbReference type="NCBI Taxonomy" id="1281486"/>
    <lineage>
        <taxon>Bacteria</taxon>
        <taxon>Bacillati</taxon>
        <taxon>Bacillota</taxon>
        <taxon>Bacilli</taxon>
        <taxon>Lactobacillales</taxon>
        <taxon>Streptococcaceae</taxon>
        <taxon>Lactococcus</taxon>
    </lineage>
</organism>
<evidence type="ECO:0000256" key="2">
    <source>
        <dbReference type="PIRSR" id="PIRSR039004-2"/>
    </source>
</evidence>
<feature type="modified residue" description="N6-carboxylysine" evidence="2">
    <location>
        <position position="150"/>
    </location>
</feature>
<dbReference type="InterPro" id="IPR047601">
    <property type="entry name" value="EF_0837-like"/>
</dbReference>
<sequence>MFDLLVKNARDIKGNALEIGINSGKIIDLSESLQGQAKEVFDAKGAYVSAGWIDSHVHCFEKMDLYYDYPDEIGVATGVTTVIDAGSSGEGNIKNFYALAKKAKTNVFALLNISKNGIVTQDELSDLSLIDEAKNIARIKELPDFIVGIKARMSKTVIGQNGIIPLQMAKKLQSKVKLPLMVHIGSAPPKLEDVLQELEAGDIVTHCFNGKENGILATDGEIKDFALKAYRQGIVFDIGHGTDSFNFKVAQVAREEEVSAQSISTDIYIRNRKNGPVYDLATTLSKLLKVGYSLEELISAVTTAPAKNFDLKNKGSLEVGKDGDLTFFKLEDKQEILVDSNENIQQSEQILTPVACTVAGVLYQESEKK</sequence>
<dbReference type="GO" id="GO:0019213">
    <property type="term" value="F:deacetylase activity"/>
    <property type="evidence" value="ECO:0007669"/>
    <property type="project" value="InterPro"/>
</dbReference>
<gene>
    <name evidence="5" type="ORF">NF708_02975</name>
</gene>
<feature type="binding site" evidence="1">
    <location>
        <position position="56"/>
    </location>
    <ligand>
        <name>Zn(2+)</name>
        <dbReference type="ChEBI" id="CHEBI:29105"/>
        <label>1</label>
    </ligand>
</feature>
<dbReference type="PIRSF" id="PIRSF039004">
    <property type="entry name" value="ADE_EF_0837"/>
    <property type="match status" value="1"/>
</dbReference>
<feature type="binding site" evidence="1">
    <location>
        <position position="206"/>
    </location>
    <ligand>
        <name>Zn(2+)</name>
        <dbReference type="ChEBI" id="CHEBI:29105"/>
        <label>2</label>
    </ligand>
</feature>
<dbReference type="InterPro" id="IPR006680">
    <property type="entry name" value="Amidohydro-rel"/>
</dbReference>
<keyword evidence="1" id="KW-0862">Zinc</keyword>
<evidence type="ECO:0000313" key="6">
    <source>
        <dbReference type="Proteomes" id="UP001153203"/>
    </source>
</evidence>
<dbReference type="NCBIfam" id="TIGR03583">
    <property type="entry name" value="EF_0837"/>
    <property type="match status" value="1"/>
</dbReference>
<dbReference type="Gene3D" id="2.30.40.10">
    <property type="entry name" value="Urease, subunit C, domain 1"/>
    <property type="match status" value="1"/>
</dbReference>
<dbReference type="PANTHER" id="PTHR42717">
    <property type="entry name" value="DIHYDROOROTASE-RELATED"/>
    <property type="match status" value="1"/>
</dbReference>
<name>A0A9X4P7J6_9LACT</name>
<proteinExistence type="predicted"/>
<dbReference type="EMBL" id="JAMWGI010000001">
    <property type="protein sequence ID" value="MDG6192967.1"/>
    <property type="molecule type" value="Genomic_DNA"/>
</dbReference>
<dbReference type="GO" id="GO:0004151">
    <property type="term" value="F:dihydroorotase activity"/>
    <property type="evidence" value="ECO:0007669"/>
    <property type="project" value="UniProtKB-EC"/>
</dbReference>
<dbReference type="Pfam" id="PF01979">
    <property type="entry name" value="Amidohydro_1"/>
    <property type="match status" value="1"/>
</dbReference>
<feature type="domain" description="Amidohydrolase-related" evidence="4">
    <location>
        <begin position="47"/>
        <end position="342"/>
    </location>
</feature>
<evidence type="ECO:0000256" key="1">
    <source>
        <dbReference type="PIRSR" id="PIRSR039004-1"/>
    </source>
</evidence>